<protein>
    <submittedName>
        <fullName evidence="1">Uncharacterized protein</fullName>
    </submittedName>
</protein>
<dbReference type="EMBL" id="UGGP01000001">
    <property type="protein sequence ID" value="STO08329.1"/>
    <property type="molecule type" value="Genomic_DNA"/>
</dbReference>
<evidence type="ECO:0000313" key="2">
    <source>
        <dbReference type="Proteomes" id="UP000254060"/>
    </source>
</evidence>
<sequence>MEKLVRFTDGAYEVEAVITLEEVWEDKFAIGTHKELAVKALKINGNDISEMKHVRALLRYYPTLGVSGILLALDDAAAEIVRMSGDTDPALQFVELVALQMDEAATKELKELYAAMTV</sequence>
<organism evidence="1 2">
    <name type="scientific">Exiguobacterium aurantiacum</name>
    <dbReference type="NCBI Taxonomy" id="33987"/>
    <lineage>
        <taxon>Bacteria</taxon>
        <taxon>Bacillati</taxon>
        <taxon>Bacillota</taxon>
        <taxon>Bacilli</taxon>
        <taxon>Bacillales</taxon>
        <taxon>Bacillales Family XII. Incertae Sedis</taxon>
        <taxon>Exiguobacterium</taxon>
    </lineage>
</organism>
<accession>A0A377FU38</accession>
<reference evidence="1 2" key="1">
    <citation type="submission" date="2018-06" db="EMBL/GenBank/DDBJ databases">
        <authorList>
            <consortium name="Pathogen Informatics"/>
            <person name="Doyle S."/>
        </authorList>
    </citation>
    <scope>NUCLEOTIDE SEQUENCE [LARGE SCALE GENOMIC DNA]</scope>
    <source>
        <strain evidence="1 2">NCTC13163</strain>
    </source>
</reference>
<gene>
    <name evidence="1" type="ORF">NCTC13163_01699</name>
</gene>
<proteinExistence type="predicted"/>
<dbReference type="AlphaFoldDB" id="A0A377FU38"/>
<dbReference type="Proteomes" id="UP000254060">
    <property type="component" value="Unassembled WGS sequence"/>
</dbReference>
<dbReference type="RefSeq" id="WP_024370234.1">
    <property type="nucleotide sequence ID" value="NZ_UGGP01000001.1"/>
</dbReference>
<name>A0A377FU38_9BACL</name>
<evidence type="ECO:0000313" key="1">
    <source>
        <dbReference type="EMBL" id="STO08329.1"/>
    </source>
</evidence>
<dbReference type="OrthoDB" id="2356737at2"/>